<evidence type="ECO:0000259" key="1">
    <source>
        <dbReference type="Pfam" id="PF12697"/>
    </source>
</evidence>
<dbReference type="Pfam" id="PF12697">
    <property type="entry name" value="Abhydrolase_6"/>
    <property type="match status" value="1"/>
</dbReference>
<dbReference type="InterPro" id="IPR052897">
    <property type="entry name" value="Sec-Metab_Biosynth_Hydrolase"/>
</dbReference>
<comment type="caution">
    <text evidence="2">The sequence shown here is derived from an EMBL/GenBank/DDBJ whole genome shotgun (WGS) entry which is preliminary data.</text>
</comment>
<evidence type="ECO:0000313" key="3">
    <source>
        <dbReference type="Proteomes" id="UP001299970"/>
    </source>
</evidence>
<dbReference type="PANTHER" id="PTHR37017">
    <property type="entry name" value="AB HYDROLASE-1 DOMAIN-CONTAINING PROTEIN-RELATED"/>
    <property type="match status" value="1"/>
</dbReference>
<dbReference type="Proteomes" id="UP001299970">
    <property type="component" value="Unassembled WGS sequence"/>
</dbReference>
<sequence length="235" mass="25122">MPFPLSERPTVLLVHGAWHGAWCWAQLEPELAALGWRTRAVQLPSAVAAEAVTKSGLLPSSFDDAQVIREAISDVDGPLAVVAHSYGGVPTTQATPGADNVQHLIYLAATVPDVGESLISLAGRPQPDRESAVGAIPPPDGDAFYGRDVPEDLRNDAVSRLVPHSARSFADQVTQAGWHSIPSSYIVCDDDQALPPSRQEWLATRTDAVYHLPSSHSPFLSMPAELAELLTEILA</sequence>
<evidence type="ECO:0000313" key="2">
    <source>
        <dbReference type="EMBL" id="MCH6171882.1"/>
    </source>
</evidence>
<dbReference type="SUPFAM" id="SSF53474">
    <property type="entry name" value="alpha/beta-Hydrolases"/>
    <property type="match status" value="1"/>
</dbReference>
<reference evidence="2 3" key="1">
    <citation type="submission" date="2022-03" db="EMBL/GenBank/DDBJ databases">
        <title>Pseudonocardia alaer sp. nov., a novel actinomycete isolated from reed forest soil.</title>
        <authorList>
            <person name="Wang L."/>
        </authorList>
    </citation>
    <scope>NUCLEOTIDE SEQUENCE [LARGE SCALE GENOMIC DNA]</scope>
    <source>
        <strain evidence="2 3">Y-16303</strain>
    </source>
</reference>
<protein>
    <submittedName>
        <fullName evidence="2">Alpha/beta fold hydrolase</fullName>
    </submittedName>
</protein>
<dbReference type="PANTHER" id="PTHR37017:SF11">
    <property type="entry name" value="ESTERASE_LIPASE_THIOESTERASE DOMAIN-CONTAINING PROTEIN"/>
    <property type="match status" value="1"/>
</dbReference>
<keyword evidence="2" id="KW-0378">Hydrolase</keyword>
<feature type="domain" description="AB hydrolase-1" evidence="1">
    <location>
        <begin position="11"/>
        <end position="228"/>
    </location>
</feature>
<proteinExistence type="predicted"/>
<dbReference type="InterPro" id="IPR029058">
    <property type="entry name" value="AB_hydrolase_fold"/>
</dbReference>
<name>A0ABS9TTJ2_9PSEU</name>
<accession>A0ABS9TTJ2</accession>
<dbReference type="InterPro" id="IPR000073">
    <property type="entry name" value="AB_hydrolase_1"/>
</dbReference>
<gene>
    <name evidence="2" type="ORF">MMF94_39890</name>
</gene>
<keyword evidence="3" id="KW-1185">Reference proteome</keyword>
<dbReference type="EMBL" id="JAKXMK010000051">
    <property type="protein sequence ID" value="MCH6171882.1"/>
    <property type="molecule type" value="Genomic_DNA"/>
</dbReference>
<dbReference type="Gene3D" id="3.40.50.1820">
    <property type="entry name" value="alpha/beta hydrolase"/>
    <property type="match status" value="1"/>
</dbReference>
<organism evidence="2 3">
    <name type="scientific">Pseudonocardia alaniniphila</name>
    <dbReference type="NCBI Taxonomy" id="75291"/>
    <lineage>
        <taxon>Bacteria</taxon>
        <taxon>Bacillati</taxon>
        <taxon>Actinomycetota</taxon>
        <taxon>Actinomycetes</taxon>
        <taxon>Pseudonocardiales</taxon>
        <taxon>Pseudonocardiaceae</taxon>
        <taxon>Pseudonocardia</taxon>
    </lineage>
</organism>
<dbReference type="GO" id="GO:0016787">
    <property type="term" value="F:hydrolase activity"/>
    <property type="evidence" value="ECO:0007669"/>
    <property type="project" value="UniProtKB-KW"/>
</dbReference>
<dbReference type="RefSeq" id="WP_241042688.1">
    <property type="nucleotide sequence ID" value="NZ_BAAAJF010000031.1"/>
</dbReference>